<evidence type="ECO:0000313" key="1">
    <source>
        <dbReference type="EMBL" id="SHE35801.1"/>
    </source>
</evidence>
<dbReference type="STRING" id="1416778.SAMN05443633_10172"/>
<dbReference type="EMBL" id="FQUT01000001">
    <property type="protein sequence ID" value="SHE35801.1"/>
    <property type="molecule type" value="Genomic_DNA"/>
</dbReference>
<accession>A0A1M4SUD2</accession>
<dbReference type="AlphaFoldDB" id="A0A1M4SUD2"/>
<protein>
    <submittedName>
        <fullName evidence="1">Antitoxin component YwqK of the YwqJK toxin-antitoxin module</fullName>
    </submittedName>
</protein>
<gene>
    <name evidence="1" type="ORF">SAMN05443633_10172</name>
</gene>
<dbReference type="Pfam" id="PF07661">
    <property type="entry name" value="MORN_2"/>
    <property type="match status" value="7"/>
</dbReference>
<dbReference type="Gene3D" id="3.90.930.1">
    <property type="match status" value="2"/>
</dbReference>
<dbReference type="Proteomes" id="UP000184518">
    <property type="component" value="Unassembled WGS sequence"/>
</dbReference>
<reference evidence="2" key="1">
    <citation type="submission" date="2016-11" db="EMBL/GenBank/DDBJ databases">
        <authorList>
            <person name="Varghese N."/>
            <person name="Submissions S."/>
        </authorList>
    </citation>
    <scope>NUCLEOTIDE SEQUENCE [LARGE SCALE GENOMIC DNA]</scope>
    <source>
        <strain evidence="2">DSM 27619</strain>
    </source>
</reference>
<dbReference type="SUPFAM" id="SSF82185">
    <property type="entry name" value="Histone H3 K4-specific methyltransferase SET7/9 N-terminal domain"/>
    <property type="match status" value="1"/>
</dbReference>
<name>A0A1M4SUD2_9FLAO</name>
<evidence type="ECO:0000313" key="2">
    <source>
        <dbReference type="Proteomes" id="UP000184518"/>
    </source>
</evidence>
<dbReference type="InterPro" id="IPR011652">
    <property type="entry name" value="MORN_2"/>
</dbReference>
<proteinExistence type="predicted"/>
<keyword evidence="2" id="KW-1185">Reference proteome</keyword>
<dbReference type="RefSeq" id="WP_072952641.1">
    <property type="nucleotide sequence ID" value="NZ_FQUT01000001.1"/>
</dbReference>
<sequence length="433" mass="49438">MKLQINILTILLFLTNVSIVKAQKIVPEDQQYAEFYYAEFGLPNSDEPKILVITSYIYRLKENFGDAASVVLEPYIYNKIQQIEKEGFNGNQLVLKSKIKQVYAVIYNGKMSNYIGDQEVQFNKNVKSTTAFVLNARQAILDQYQKKGYTIYQTDLTNDFAKSSSYKYTNKVEKLLSSYIEEYKAGTLSTITKTIKKPLENQNIVSNNQNKEIKEYHDNGKLSAYGYETPDGKETGVWKFYYTNGKLKEEGSYKDGKETGQWKTYFESEKTKEIGNYKNGLKDGEWKTYFENGNLDLVANYKDGKVIGEGKSYYQNGKLSSIGTFSANGKYITEKLYYENGNLESEGKYIINTNTTTIIVSGGKMIPIGEWKYYHENGKLKAVGTYGGVNKDDFTGEWKMYDENGTLREVSSSFVAGTPLKSKKYDEKGKRIN</sequence>
<dbReference type="OrthoDB" id="1223552at2"/>
<organism evidence="1 2">
    <name type="scientific">Chryseobacterium arachidis</name>
    <dbReference type="NCBI Taxonomy" id="1416778"/>
    <lineage>
        <taxon>Bacteria</taxon>
        <taxon>Pseudomonadati</taxon>
        <taxon>Bacteroidota</taxon>
        <taxon>Flavobacteriia</taxon>
        <taxon>Flavobacteriales</taxon>
        <taxon>Weeksellaceae</taxon>
        <taxon>Chryseobacterium group</taxon>
        <taxon>Chryseobacterium</taxon>
    </lineage>
</organism>